<dbReference type="AlphaFoldDB" id="A0A1I7PHK6"/>
<evidence type="ECO:0000313" key="4">
    <source>
        <dbReference type="Proteomes" id="UP000095228"/>
    </source>
</evidence>
<evidence type="ECO:0008006" key="5">
    <source>
        <dbReference type="Google" id="ProtNLM"/>
    </source>
</evidence>
<name>A0A1I7PHK6_9BACT</name>
<feature type="signal peptide" evidence="2">
    <location>
        <begin position="1"/>
        <end position="20"/>
    </location>
</feature>
<keyword evidence="2" id="KW-0732">Signal</keyword>
<organism evidence="3 4">
    <name type="scientific">Lacunisphaera limnophila</name>
    <dbReference type="NCBI Taxonomy" id="1838286"/>
    <lineage>
        <taxon>Bacteria</taxon>
        <taxon>Pseudomonadati</taxon>
        <taxon>Verrucomicrobiota</taxon>
        <taxon>Opitutia</taxon>
        <taxon>Opitutales</taxon>
        <taxon>Opitutaceae</taxon>
        <taxon>Lacunisphaera</taxon>
    </lineage>
</organism>
<protein>
    <recommendedName>
        <fullName evidence="5">Filamentous hemagglutinin</fullName>
    </recommendedName>
</protein>
<dbReference type="Proteomes" id="UP000095228">
    <property type="component" value="Chromosome"/>
</dbReference>
<evidence type="ECO:0000256" key="2">
    <source>
        <dbReference type="SAM" id="SignalP"/>
    </source>
</evidence>
<accession>A0A1I7PHK6</accession>
<gene>
    <name evidence="3" type="ORF">Verru16b_00132</name>
</gene>
<feature type="compositionally biased region" description="Low complexity" evidence="1">
    <location>
        <begin position="54"/>
        <end position="65"/>
    </location>
</feature>
<feature type="compositionally biased region" description="Pro residues" evidence="1">
    <location>
        <begin position="42"/>
        <end position="53"/>
    </location>
</feature>
<evidence type="ECO:0000313" key="3">
    <source>
        <dbReference type="EMBL" id="AOS43091.1"/>
    </source>
</evidence>
<proteinExistence type="predicted"/>
<dbReference type="EMBL" id="CP016094">
    <property type="protein sequence ID" value="AOS43091.1"/>
    <property type="molecule type" value="Genomic_DNA"/>
</dbReference>
<dbReference type="OrthoDB" id="198955at2"/>
<sequence>MKTTTTLGLLILALAVPALADDTPVTPPPVVPAPATVAAPEPAAPAPPAPTPAVRPATLLPGLPAYDPPPPPEPKKLDQPAADPDLLVLPTMTVKQKPRPRLNAEIVHSSKDYGNLLAKQKFSQLDQALNKFTLPLFGQSLAQRALEENEREKNAALTADVLNISKALESADPAEAKALKEAITRP</sequence>
<dbReference type="RefSeq" id="WP_069960484.1">
    <property type="nucleotide sequence ID" value="NZ_CP016094.1"/>
</dbReference>
<feature type="region of interest" description="Disordered" evidence="1">
    <location>
        <begin position="21"/>
        <end position="82"/>
    </location>
</feature>
<reference evidence="3 4" key="1">
    <citation type="submission" date="2016-06" db="EMBL/GenBank/DDBJ databases">
        <title>Three novel species with peptidoglycan cell walls form the new genus Lacunisphaera gen. nov. in the family Opitutaceae of the verrucomicrobial subdivision 4.</title>
        <authorList>
            <person name="Rast P."/>
            <person name="Gloeckner I."/>
            <person name="Jogler M."/>
            <person name="Boedeker C."/>
            <person name="Jeske O."/>
            <person name="Wiegand S."/>
            <person name="Reinhardt R."/>
            <person name="Schumann P."/>
            <person name="Rohde M."/>
            <person name="Spring S."/>
            <person name="Gloeckner F.O."/>
            <person name="Jogler C."/>
        </authorList>
    </citation>
    <scope>NUCLEOTIDE SEQUENCE [LARGE SCALE GENOMIC DNA]</scope>
    <source>
        <strain evidence="3 4">IG16b</strain>
    </source>
</reference>
<keyword evidence="4" id="KW-1185">Reference proteome</keyword>
<feature type="chain" id="PRO_5009304110" description="Filamentous hemagglutinin" evidence="2">
    <location>
        <begin position="21"/>
        <end position="186"/>
    </location>
</feature>
<evidence type="ECO:0000256" key="1">
    <source>
        <dbReference type="SAM" id="MobiDB-lite"/>
    </source>
</evidence>
<dbReference type="STRING" id="1838286.Verru16b_00132"/>
<dbReference type="KEGG" id="obg:Verru16b_00132"/>